<organism evidence="1">
    <name type="scientific">freshwater metagenome</name>
    <dbReference type="NCBI Taxonomy" id="449393"/>
    <lineage>
        <taxon>unclassified sequences</taxon>
        <taxon>metagenomes</taxon>
        <taxon>ecological metagenomes</taxon>
    </lineage>
</organism>
<dbReference type="AlphaFoldDB" id="A0A6J6NUL5"/>
<gene>
    <name evidence="1" type="ORF">UFOPK2399_00679</name>
</gene>
<sequence>MRKHLALLGVFTVLCAGCGASAVHNVLGAKYSKSAFATCLHERHATTQNLSVNAVAARMKSLNPAAATTIAPQSAFAELLGSVSGVSLLAAEFPGRQASLFFFTSDDIHAKLISAGLKRILKLDPHAATVQVARTGSVVGVRLTKSTAAMRQAITACTAAARDAA</sequence>
<proteinExistence type="predicted"/>
<dbReference type="EMBL" id="CAEZXP010000001">
    <property type="protein sequence ID" value="CAB4690501.1"/>
    <property type="molecule type" value="Genomic_DNA"/>
</dbReference>
<reference evidence="1" key="1">
    <citation type="submission" date="2020-05" db="EMBL/GenBank/DDBJ databases">
        <authorList>
            <person name="Chiriac C."/>
            <person name="Salcher M."/>
            <person name="Ghai R."/>
            <person name="Kavagutti S V."/>
        </authorList>
    </citation>
    <scope>NUCLEOTIDE SEQUENCE</scope>
</reference>
<protein>
    <submittedName>
        <fullName evidence="1">Unannotated protein</fullName>
    </submittedName>
</protein>
<evidence type="ECO:0000313" key="1">
    <source>
        <dbReference type="EMBL" id="CAB4690501.1"/>
    </source>
</evidence>
<name>A0A6J6NUL5_9ZZZZ</name>
<accession>A0A6J6NUL5</accession>